<evidence type="ECO:0000313" key="5">
    <source>
        <dbReference type="EMBL" id="PTN76302.1"/>
    </source>
</evidence>
<dbReference type="GO" id="GO:0052601">
    <property type="term" value="F:limonene 1,2-monooxygenase [NAD(P)H) activity"/>
    <property type="evidence" value="ECO:0007669"/>
    <property type="project" value="UniProtKB-EC"/>
</dbReference>
<evidence type="ECO:0000256" key="1">
    <source>
        <dbReference type="ARBA" id="ARBA00007789"/>
    </source>
</evidence>
<evidence type="ECO:0000313" key="17">
    <source>
        <dbReference type="Proteomes" id="UP000429730"/>
    </source>
</evidence>
<evidence type="ECO:0000313" key="10">
    <source>
        <dbReference type="EMBL" id="WEH22512.1"/>
    </source>
</evidence>
<reference evidence="9 13" key="2">
    <citation type="submission" date="2018-06" db="EMBL/GenBank/DDBJ databases">
        <authorList>
            <consortium name="Pathogen Informatics"/>
            <person name="Doyle S."/>
        </authorList>
    </citation>
    <scope>NUCLEOTIDE SEQUENCE [LARGE SCALE GENOMIC DNA]</scope>
    <source>
        <strain evidence="9 13">NCTC13379</strain>
    </source>
</reference>
<dbReference type="EMBL" id="CP119528">
    <property type="protein sequence ID" value="WER42849.1"/>
    <property type="molecule type" value="Genomic_DNA"/>
</dbReference>
<dbReference type="EMBL" id="SEWT01000006">
    <property type="protein sequence ID" value="RYU32007.1"/>
    <property type="molecule type" value="Genomic_DNA"/>
</dbReference>
<feature type="domain" description="Luciferase-like" evidence="2">
    <location>
        <begin position="1"/>
        <end position="302"/>
    </location>
</feature>
<dbReference type="EMBL" id="JAREWH010000003">
    <property type="protein sequence ID" value="MDN3192040.1"/>
    <property type="molecule type" value="Genomic_DNA"/>
</dbReference>
<dbReference type="OMA" id="PPFVLAM"/>
<dbReference type="Gene3D" id="3.20.20.30">
    <property type="entry name" value="Luciferase-like domain"/>
    <property type="match status" value="1"/>
</dbReference>
<dbReference type="InterPro" id="IPR050766">
    <property type="entry name" value="Bact_Lucif_Oxidored"/>
</dbReference>
<accession>A0A1B4XKG0</accession>
<dbReference type="InterPro" id="IPR011251">
    <property type="entry name" value="Luciferase-like_dom"/>
</dbReference>
<name>A0A1B4XKG0_ENTFL</name>
<gene>
    <name evidence="9" type="primary">limB</name>
    <name evidence="5" type="ORF">DAI13_00315</name>
    <name evidence="6" type="ORF">EGW16_08830</name>
    <name evidence="7" type="ORF">EGW70_11070</name>
    <name evidence="8" type="ORF">EU507_09900</name>
    <name evidence="4" type="ORF">GTI81_14805</name>
    <name evidence="9" type="ORF">NCTC13379_00537</name>
    <name evidence="11" type="ORF">P0083_00555</name>
    <name evidence="10" type="ORF">P0D81_00295</name>
    <name evidence="3" type="ORF">P0E79_05950</name>
</gene>
<reference evidence="3" key="9">
    <citation type="submission" date="2023-03" db="EMBL/GenBank/DDBJ databases">
        <authorList>
            <person name="Zajac M."/>
            <person name="Kwit R."/>
            <person name="Wasyl D."/>
        </authorList>
    </citation>
    <scope>NUCLEOTIDE SEQUENCE</scope>
    <source>
        <strain evidence="3">691B_2</strain>
    </source>
</reference>
<dbReference type="Proteomes" id="UP000429730">
    <property type="component" value="Unassembled WGS sequence"/>
</dbReference>
<evidence type="ECO:0000313" key="4">
    <source>
        <dbReference type="EMBL" id="MXS53965.1"/>
    </source>
</evidence>
<dbReference type="EMBL" id="UGIX01000001">
    <property type="protein sequence ID" value="STP63693.1"/>
    <property type="molecule type" value="Genomic_DNA"/>
</dbReference>
<dbReference type="InterPro" id="IPR036661">
    <property type="entry name" value="Luciferase-like_sf"/>
</dbReference>
<evidence type="ECO:0000313" key="8">
    <source>
        <dbReference type="EMBL" id="RYU32007.1"/>
    </source>
</evidence>
<dbReference type="PANTHER" id="PTHR30137:SF6">
    <property type="entry name" value="LUCIFERASE-LIKE MONOOXYGENASE"/>
    <property type="match status" value="1"/>
</dbReference>
<dbReference type="Proteomes" id="UP000254396">
    <property type="component" value="Unassembled WGS sequence"/>
</dbReference>
<dbReference type="EC" id="1.-.-.-" evidence="4"/>
<dbReference type="CDD" id="cd00347">
    <property type="entry name" value="Flavin_utilizing_monoxygenases"/>
    <property type="match status" value="1"/>
</dbReference>
<evidence type="ECO:0000313" key="11">
    <source>
        <dbReference type="EMBL" id="WER42849.1"/>
    </source>
</evidence>
<dbReference type="EC" id="1.14.13.107" evidence="9"/>
<dbReference type="Proteomes" id="UP001221642">
    <property type="component" value="Chromosome"/>
</dbReference>
<evidence type="ECO:0000313" key="15">
    <source>
        <dbReference type="Proteomes" id="UP000281488"/>
    </source>
</evidence>
<dbReference type="Pfam" id="PF00296">
    <property type="entry name" value="Bac_luciferase"/>
    <property type="match status" value="1"/>
</dbReference>
<evidence type="ECO:0000313" key="6">
    <source>
        <dbReference type="EMBL" id="ROX33201.1"/>
    </source>
</evidence>
<dbReference type="GO" id="GO:0005829">
    <property type="term" value="C:cytosol"/>
    <property type="evidence" value="ECO:0007669"/>
    <property type="project" value="TreeGrafter"/>
</dbReference>
<dbReference type="EMBL" id="CP119159">
    <property type="protein sequence ID" value="WEH22512.1"/>
    <property type="molecule type" value="Genomic_DNA"/>
</dbReference>
<dbReference type="RefSeq" id="WP_002356071.1">
    <property type="nucleotide sequence ID" value="NZ_AP017623.1"/>
</dbReference>
<proteinExistence type="predicted"/>
<reference evidence="4 17" key="5">
    <citation type="submission" date="2019-04" db="EMBL/GenBank/DDBJ databases">
        <title>Step-wise assembly of the neonatal virome modulated by breast feeding.</title>
        <authorList>
            <person name="Liang G."/>
            <person name="Bushman F."/>
        </authorList>
    </citation>
    <scope>NUCLEOTIDE SEQUENCE [LARGE SCALE GENOMIC DNA]</scope>
    <source>
        <strain evidence="4 17">E3754</strain>
    </source>
</reference>
<dbReference type="EMBL" id="RKOR01000033">
    <property type="protein sequence ID" value="ROY48254.1"/>
    <property type="molecule type" value="Genomic_DNA"/>
</dbReference>
<dbReference type="Proteomes" id="UP000292223">
    <property type="component" value="Unassembled WGS sequence"/>
</dbReference>
<comment type="similarity">
    <text evidence="1">To bacterial alkanal monooxygenase alpha and beta chains.</text>
</comment>
<dbReference type="Proteomes" id="UP001222182">
    <property type="component" value="Chromosome"/>
</dbReference>
<dbReference type="Proteomes" id="UP000244140">
    <property type="component" value="Unassembled WGS sequence"/>
</dbReference>
<evidence type="ECO:0000313" key="19">
    <source>
        <dbReference type="Proteomes" id="UP001222182"/>
    </source>
</evidence>
<dbReference type="OrthoDB" id="9780518at2"/>
<dbReference type="NCBIfam" id="TIGR03558">
    <property type="entry name" value="oxido_grp_1"/>
    <property type="match status" value="1"/>
</dbReference>
<evidence type="ECO:0000313" key="13">
    <source>
        <dbReference type="Proteomes" id="UP000254396"/>
    </source>
</evidence>
<evidence type="ECO:0000313" key="14">
    <source>
        <dbReference type="Proteomes" id="UP000275941"/>
    </source>
</evidence>
<evidence type="ECO:0000313" key="12">
    <source>
        <dbReference type="Proteomes" id="UP000244140"/>
    </source>
</evidence>
<reference evidence="8 16" key="4">
    <citation type="submission" date="2019-02" db="EMBL/GenBank/DDBJ databases">
        <title>From farm to fork: dissemination of Tn554::fexA-optrA in linezolid-resistant Enterococcus faecalis clones from chicken feces and meat in Tunisia.</title>
        <authorList>
            <person name="Tedim A.P."/>
            <person name="Elghaieb H."/>
            <person name="Abbassi M.S."/>
            <person name="Novais C."/>
            <person name="Hassen A."/>
            <person name="Peixe L."/>
            <person name="Freitas A.R."/>
        </authorList>
    </citation>
    <scope>NUCLEOTIDE SEQUENCE [LARGE SCALE GENOMIC DNA]</scope>
    <source>
        <strain evidence="8 16">728T</strain>
    </source>
</reference>
<sequence length="328" mass="36830">MKLSILDQLTVPKNQSASDTLQEAKELAQLAEKLGYTRIWYAEHHGSDAFASATPEILVAHIASATEKIRVGAGGIMTMHYAPFKVAETFKTLAALYPDRIDLGMGRSPGGSPLTTLALNNGQPPQLDQFDKLPEILLFLREEFPEDHLYSKISAVPREVLLPQPWLLGASKESARSAGEYGINFSFAQFIHGHLPKEVLSAYYKHFRPVTEQQEPQVSAAYFTFAADTKEEAEYHAASFEHYIFATEHGLPNKFLSPEEALAFPYSEMDKLVLEQNKQRFVIGSSQEVAEFFHQQEELGLTEAMLITPGYDKQTRFQSFERLAKELL</sequence>
<dbReference type="EMBL" id="PZZH01000001">
    <property type="protein sequence ID" value="PTN76302.1"/>
    <property type="molecule type" value="Genomic_DNA"/>
</dbReference>
<reference evidence="14 15" key="3">
    <citation type="submission" date="2018-10" db="EMBL/GenBank/DDBJ databases">
        <title>Genotypes and phenotypes of Enterococci isolated from broiler chickens.</title>
        <authorList>
            <person name="Muhammad A.R."/>
            <person name="Diarra M.S."/>
        </authorList>
    </citation>
    <scope>NUCLEOTIDE SEQUENCE [LARGE SCALE GENOMIC DNA]</scope>
    <source>
        <strain evidence="6 15">LIT2 A36'</strain>
        <strain evidence="7 14">P7 C A21</strain>
    </source>
</reference>
<evidence type="ECO:0000313" key="7">
    <source>
        <dbReference type="EMBL" id="ROY48254.1"/>
    </source>
</evidence>
<dbReference type="AlphaFoldDB" id="A0A1B4XKG0"/>
<evidence type="ECO:0000313" key="3">
    <source>
        <dbReference type="EMBL" id="MDN3192040.1"/>
    </source>
</evidence>
<dbReference type="EMBL" id="WVTJ01000048">
    <property type="protein sequence ID" value="MXS53965.1"/>
    <property type="molecule type" value="Genomic_DNA"/>
</dbReference>
<dbReference type="Proteomes" id="UP001173174">
    <property type="component" value="Unassembled WGS sequence"/>
</dbReference>
<reference evidence="3" key="6">
    <citation type="journal article" date="2023" name="Pathogens">
        <title>Prevalence of Enterococcus spp. and the Whole-Genome Characteristics of Enterococcus faecium and Enterococcus faecalis Strains Isolated from Free-Living Birds in Poland.</title>
        <authorList>
            <person name="Kwit R."/>
            <person name="Zajac M."/>
            <person name="Smialowska-Weglinska A."/>
            <person name="Skarzynska M."/>
            <person name="Bomba A."/>
            <person name="Lalak A."/>
            <person name="Skrzypiec E."/>
            <person name="Wojdat D."/>
            <person name="Koza W."/>
            <person name="Mikos-Wojewoda E."/>
            <person name="Pasim P."/>
            <person name="Skora M."/>
            <person name="Polak M."/>
            <person name="Wiacek J."/>
            <person name="Wasyl D."/>
        </authorList>
    </citation>
    <scope>NUCLEOTIDE SEQUENCE</scope>
    <source>
        <strain evidence="3">691B_2</strain>
    </source>
</reference>
<dbReference type="EMBL" id="RKMZ01000004">
    <property type="protein sequence ID" value="ROX33201.1"/>
    <property type="molecule type" value="Genomic_DNA"/>
</dbReference>
<reference evidence="10 18" key="7">
    <citation type="submission" date="2023-02" db="EMBL/GenBank/DDBJ databases">
        <title>Results of the 2020 Genomic Proficiency Test for the network of European Union Reference Laboratory for Antimicrobial Resistance assessing whole genome sequencing capacities.</title>
        <authorList>
            <person name="Hoffmann M."/>
            <person name="Luo Y."/>
            <person name="Sorensen L.H."/>
            <person name="Pedersen S.K."/>
            <person name="Hendriksen R.S."/>
        </authorList>
    </citation>
    <scope>NUCLEOTIDE SEQUENCE [LARGE SCALE GENOMIC DNA]</scope>
    <source>
        <strain evidence="10 18">GENOMIC22-006</strain>
    </source>
</reference>
<organism evidence="7 14">
    <name type="scientific">Enterococcus faecalis</name>
    <name type="common">Streptococcus faecalis</name>
    <dbReference type="NCBI Taxonomy" id="1351"/>
    <lineage>
        <taxon>Bacteria</taxon>
        <taxon>Bacillati</taxon>
        <taxon>Bacillota</taxon>
        <taxon>Bacilli</taxon>
        <taxon>Lactobacillales</taxon>
        <taxon>Enterococcaceae</taxon>
        <taxon>Enterococcus</taxon>
    </lineage>
</organism>
<evidence type="ECO:0000313" key="9">
    <source>
        <dbReference type="EMBL" id="STP63693.1"/>
    </source>
</evidence>
<reference evidence="11 19" key="8">
    <citation type="submission" date="2023-03" db="EMBL/GenBank/DDBJ databases">
        <title>Complete genome sequence of an Enterococcus faecalis urinary isolate.</title>
        <authorList>
            <person name="Brauer A.L."/>
            <person name="Armbruster C.E."/>
        </authorList>
    </citation>
    <scope>NUCLEOTIDE SEQUENCE [LARGE SCALE GENOMIC DNA]</scope>
    <source>
        <strain evidence="11 19">3143</strain>
    </source>
</reference>
<evidence type="ECO:0000313" key="18">
    <source>
        <dbReference type="Proteomes" id="UP001221642"/>
    </source>
</evidence>
<dbReference type="Proteomes" id="UP000275941">
    <property type="component" value="Unassembled WGS sequence"/>
</dbReference>
<protein>
    <submittedName>
        <fullName evidence="7">LLM class flavin-dependent oxidoreductase</fullName>
    </submittedName>
    <submittedName>
        <fullName evidence="9">Limonene 1,2-monooxygenase</fullName>
        <ecNumber evidence="9">1.14.13.107</ecNumber>
    </submittedName>
    <submittedName>
        <fullName evidence="4">MsnO8 family LLM class oxidoreductase</fullName>
        <ecNumber evidence="4">1.-.-.-</ecNumber>
    </submittedName>
</protein>
<reference evidence="5 12" key="1">
    <citation type="submission" date="2018-04" db="EMBL/GenBank/DDBJ databases">
        <authorList>
            <person name="Van Tyne D."/>
        </authorList>
    </citation>
    <scope>NUCLEOTIDE SEQUENCE [LARGE SCALE GENOMIC DNA]</scope>
    <source>
        <strain evidence="5 12">B2535</strain>
    </source>
</reference>
<dbReference type="InterPro" id="IPR019949">
    <property type="entry name" value="CmoO-like"/>
</dbReference>
<keyword evidence="4" id="KW-0560">Oxidoreductase</keyword>
<dbReference type="PANTHER" id="PTHR30137">
    <property type="entry name" value="LUCIFERASE-LIKE MONOOXYGENASE"/>
    <property type="match status" value="1"/>
</dbReference>
<dbReference type="Proteomes" id="UP000281488">
    <property type="component" value="Unassembled WGS sequence"/>
</dbReference>
<evidence type="ECO:0000259" key="2">
    <source>
        <dbReference type="Pfam" id="PF00296"/>
    </source>
</evidence>
<evidence type="ECO:0000313" key="16">
    <source>
        <dbReference type="Proteomes" id="UP000292223"/>
    </source>
</evidence>
<dbReference type="SUPFAM" id="SSF51679">
    <property type="entry name" value="Bacterial luciferase-like"/>
    <property type="match status" value="1"/>
</dbReference>